<dbReference type="InterPro" id="IPR046938">
    <property type="entry name" value="DNA_clamp_sf"/>
</dbReference>
<dbReference type="Proteomes" id="UP000605518">
    <property type="component" value="Segment"/>
</dbReference>
<protein>
    <submittedName>
        <fullName evidence="1">Putative sliding clamp DNA polymerase accessory protein</fullName>
    </submittedName>
</protein>
<dbReference type="SUPFAM" id="SSF55979">
    <property type="entry name" value="DNA clamp"/>
    <property type="match status" value="1"/>
</dbReference>
<gene>
    <name evidence="1" type="ORF">EVB55_159</name>
</gene>
<evidence type="ECO:0000313" key="2">
    <source>
        <dbReference type="Proteomes" id="UP000605518"/>
    </source>
</evidence>
<sequence>MKLETTTISILKHLGSLAQSIHIVPMENQRFYAAPENKAIVALAKNVQKFEDQLPIYNIKNFVSALELFKDTDYSLQTFKDRVEIKSDDGVYNQTYNLADPAILIVPTPEKVDTYFSASIPVEFEFSETFLSKLKSGISQNGSSHVFFESEGNDTAIVVRAADASSEGRIEKTNNQFSVKTGHTSDAKFRVAIASSSLLSTAPGQYKVGITKNLVRLTAPEEAYVSYVIPSAKFSTYEG</sequence>
<proteinExistence type="predicted"/>
<accession>A0A7S5USZ5</accession>
<organism evidence="1 2">
    <name type="scientific">Rhizobium phage RHph_Y68</name>
    <dbReference type="NCBI Taxonomy" id="2509787"/>
    <lineage>
        <taxon>Viruses</taxon>
        <taxon>Duplodnaviria</taxon>
        <taxon>Heunggongvirae</taxon>
        <taxon>Uroviricota</taxon>
        <taxon>Caudoviricetes</taxon>
        <taxon>Pootjesviridae</taxon>
        <taxon>Staniewskivirinae</taxon>
        <taxon>Trinifflemingvirus</taxon>
        <taxon>Trinifflemingvirus Y68</taxon>
    </lineage>
</organism>
<dbReference type="EMBL" id="MN988486">
    <property type="protein sequence ID" value="QIG68094.1"/>
    <property type="molecule type" value="Genomic_DNA"/>
</dbReference>
<reference evidence="1" key="1">
    <citation type="submission" date="2020-01" db="EMBL/GenBank/DDBJ databases">
        <title>Patterns of diversity and host range of bacteriophage communities associated with bean-nodulatin bacteria.</title>
        <authorList>
            <person name="Vann Cauwenberghe J."/>
            <person name="Santamaria R.I."/>
            <person name="Bustos P."/>
            <person name="Juarez S."/>
            <person name="Gonzalez V."/>
        </authorList>
    </citation>
    <scope>NUCLEOTIDE SEQUENCE</scope>
</reference>
<dbReference type="Gene3D" id="3.70.10.10">
    <property type="match status" value="1"/>
</dbReference>
<keyword evidence="2" id="KW-1185">Reference proteome</keyword>
<name>A0A7S5USZ5_9CAUD</name>
<evidence type="ECO:0000313" key="1">
    <source>
        <dbReference type="EMBL" id="QIG68094.1"/>
    </source>
</evidence>